<dbReference type="AlphaFoldDB" id="A0A8I2YWK3"/>
<dbReference type="InterPro" id="IPR036047">
    <property type="entry name" value="F-box-like_dom_sf"/>
</dbReference>
<evidence type="ECO:0000313" key="1">
    <source>
        <dbReference type="EMBL" id="KAG6379500.1"/>
    </source>
</evidence>
<dbReference type="SUPFAM" id="SSF81383">
    <property type="entry name" value="F-box domain"/>
    <property type="match status" value="1"/>
</dbReference>
<keyword evidence="2" id="KW-1185">Reference proteome</keyword>
<protein>
    <recommendedName>
        <fullName evidence="3">F-box domain-containing protein</fullName>
    </recommendedName>
</protein>
<accession>A0A8I2YWK3</accession>
<dbReference type="OrthoDB" id="2688364at2759"/>
<proteinExistence type="predicted"/>
<organism evidence="1 2">
    <name type="scientific">Boletus reticuloceps</name>
    <dbReference type="NCBI Taxonomy" id="495285"/>
    <lineage>
        <taxon>Eukaryota</taxon>
        <taxon>Fungi</taxon>
        <taxon>Dikarya</taxon>
        <taxon>Basidiomycota</taxon>
        <taxon>Agaricomycotina</taxon>
        <taxon>Agaricomycetes</taxon>
        <taxon>Agaricomycetidae</taxon>
        <taxon>Boletales</taxon>
        <taxon>Boletineae</taxon>
        <taxon>Boletaceae</taxon>
        <taxon>Boletoideae</taxon>
        <taxon>Boletus</taxon>
    </lineage>
</organism>
<evidence type="ECO:0008006" key="3">
    <source>
        <dbReference type="Google" id="ProtNLM"/>
    </source>
</evidence>
<evidence type="ECO:0000313" key="2">
    <source>
        <dbReference type="Proteomes" id="UP000683000"/>
    </source>
</evidence>
<dbReference type="Proteomes" id="UP000683000">
    <property type="component" value="Unassembled WGS sequence"/>
</dbReference>
<reference evidence="1" key="1">
    <citation type="submission" date="2021-03" db="EMBL/GenBank/DDBJ databases">
        <title>Evolutionary innovations through gain and loss of genes in the ectomycorrhizal Boletales.</title>
        <authorList>
            <person name="Wu G."/>
            <person name="Miyauchi S."/>
            <person name="Morin E."/>
            <person name="Yang Z.-L."/>
            <person name="Xu J."/>
            <person name="Martin F.M."/>
        </authorList>
    </citation>
    <scope>NUCLEOTIDE SEQUENCE</scope>
    <source>
        <strain evidence="1">BR01</strain>
    </source>
</reference>
<sequence length="494" mass="56753">MTGSYGNDGRQKSSVGPVKLVADVWFIIMSLLSPSDIVHLSHTCKALFEYSRFHHVWQSALAKHHFLSKSYPHLRHAPTSIIRRQLITTTRLDVAFSKCTLRPTRSYSFPLEFPGVFQGMKFIPGGDWLVLLFHSRTLNPARHSNICLFKPPRMESSATDATPTSVTLQSEWCWLHFGSRDGPYKSSRGDDLMLLRTFVKNKRTFAICHLDTKTPSVKITFMAHTTIRTRNYVVAGDYLVYGWITDDRKHMLRIMKLNDDYTKLEKDVIAEIDCPPGNDGRLMVRYDLRLSGKQPRLMLISTRLMAAYDISDDTLSSGSRSLPLKLPTVWTYLPEDISFGRILHVFHESAIVTFYEGKVRFVYPEIDNLGSDGKTIATYQFSPSTPYSVKYPAILTSQRIFWPLRFPRSLPASVGSKHLIEAAMLPAPSNEERHIDRILIDHDELSPDQGSLMYDAQDWDELSGKLCIRYVKSRYPHEFSWRKTSWRFTILDMV</sequence>
<dbReference type="CDD" id="cd09917">
    <property type="entry name" value="F-box_SF"/>
    <property type="match status" value="1"/>
</dbReference>
<dbReference type="EMBL" id="JAGFBS010000004">
    <property type="protein sequence ID" value="KAG6379500.1"/>
    <property type="molecule type" value="Genomic_DNA"/>
</dbReference>
<name>A0A8I2YWK3_9AGAM</name>
<gene>
    <name evidence="1" type="ORF">JVT61DRAFT_9991</name>
</gene>
<comment type="caution">
    <text evidence="1">The sequence shown here is derived from an EMBL/GenBank/DDBJ whole genome shotgun (WGS) entry which is preliminary data.</text>
</comment>